<protein>
    <recommendedName>
        <fullName evidence="3">THO complex subunit 1</fullName>
    </recommendedName>
</protein>
<evidence type="ECO:0000256" key="1">
    <source>
        <dbReference type="SAM" id="MobiDB-lite"/>
    </source>
</evidence>
<dbReference type="CTD" id="40723"/>
<dbReference type="PANTHER" id="PTHR13265:SF0">
    <property type="entry name" value="HPR1"/>
    <property type="match status" value="1"/>
</dbReference>
<dbReference type="GeneID" id="121127687"/>
<dbReference type="AlphaFoldDB" id="A0A0K2UXY2"/>
<evidence type="ECO:0008006" key="3">
    <source>
        <dbReference type="Google" id="ProtNLM"/>
    </source>
</evidence>
<reference evidence="2" key="1">
    <citation type="submission" date="2014-05" db="EMBL/GenBank/DDBJ databases">
        <authorList>
            <person name="Chronopoulou M."/>
        </authorList>
    </citation>
    <scope>NUCLEOTIDE SEQUENCE</scope>
    <source>
        <tissue evidence="2">Whole organism</tissue>
    </source>
</reference>
<accession>A0A0K2UXY2</accession>
<dbReference type="PANTHER" id="PTHR13265">
    <property type="entry name" value="THO COMPLEX SUBUNIT 1"/>
    <property type="match status" value="1"/>
</dbReference>
<dbReference type="Pfam" id="PF11957">
    <property type="entry name" value="efThoc1"/>
    <property type="match status" value="1"/>
</dbReference>
<feature type="compositionally biased region" description="Basic and acidic residues" evidence="1">
    <location>
        <begin position="530"/>
        <end position="546"/>
    </location>
</feature>
<sequence>MKTGEVQKAIMTALKDSFGKRKLDSFEKWVLKWSKSDSDDVEYRKLVVDQSFREYFTISIIGDGQQLNYLSDCELLCDFSIAGARKGLTSPTLPIVLLSDMFDVIPLEKCQDLFKVVEINVNTWKEDTFFVPCKNSILRICNDLLRRLSRTQNTVFCGRILLFLARFFPFSERSGLNVISEFNLDNTTVFSSKKELDDENNEHFLDEDAMEISTSLDSGGIHIDANSKNVNIDYTLYTKFWQLQDFFRNPTQCYEKLKWKTFSTYTKDVLNIFQSYKLDSISGKAQTSQHYFAKFLTNQNLFQLQLGDANFRQYILIQFLILFQYLQSSVKFKSDNQVLNEEQKRWISIETSRIYNLLEETPPNGKQFAQSVRHILKREEQWNAWKNEGCPPFTIDQKEKSTPKKIISTRKHKRKLGDQIRDAEINKKFLMGNIHLTKLWNLFPDNMEACSSEERDFLPSLDEYFSEAIEQFDPANQIEDEYKKVSDGAWGWRALRLLARKSPNFFTYGNKPIARLPDYLESMLKQMTKDDMSKKNDLNKNGHEESNGSGALDGDSHMVESEVDSQE</sequence>
<dbReference type="GO" id="GO:0006406">
    <property type="term" value="P:mRNA export from nucleus"/>
    <property type="evidence" value="ECO:0007669"/>
    <property type="project" value="TreeGrafter"/>
</dbReference>
<organism evidence="2">
    <name type="scientific">Lepeophtheirus salmonis</name>
    <name type="common">Salmon louse</name>
    <name type="synonym">Caligus salmonis</name>
    <dbReference type="NCBI Taxonomy" id="72036"/>
    <lineage>
        <taxon>Eukaryota</taxon>
        <taxon>Metazoa</taxon>
        <taxon>Ecdysozoa</taxon>
        <taxon>Arthropoda</taxon>
        <taxon>Crustacea</taxon>
        <taxon>Multicrustacea</taxon>
        <taxon>Hexanauplia</taxon>
        <taxon>Copepoda</taxon>
        <taxon>Siphonostomatoida</taxon>
        <taxon>Caligidae</taxon>
        <taxon>Lepeophtheirus</taxon>
    </lineage>
</organism>
<dbReference type="OrthoDB" id="10257415at2759"/>
<dbReference type="KEGG" id="lsm:121127687"/>
<dbReference type="RefSeq" id="XP_040579052.1">
    <property type="nucleotide sequence ID" value="XM_040723118.2"/>
</dbReference>
<dbReference type="EMBL" id="HACA01025210">
    <property type="protein sequence ID" value="CDW42571.1"/>
    <property type="molecule type" value="Transcribed_RNA"/>
</dbReference>
<dbReference type="InterPro" id="IPR021861">
    <property type="entry name" value="THO_THOC1"/>
</dbReference>
<name>A0A0K2UXY2_LEPSM</name>
<feature type="region of interest" description="Disordered" evidence="1">
    <location>
        <begin position="530"/>
        <end position="567"/>
    </location>
</feature>
<proteinExistence type="predicted"/>
<dbReference type="GO" id="GO:0000445">
    <property type="term" value="C:THO complex part of transcription export complex"/>
    <property type="evidence" value="ECO:0007669"/>
    <property type="project" value="TreeGrafter"/>
</dbReference>
<evidence type="ECO:0000313" key="2">
    <source>
        <dbReference type="EMBL" id="CDW42571.1"/>
    </source>
</evidence>